<dbReference type="Gene3D" id="3.40.50.980">
    <property type="match status" value="1"/>
</dbReference>
<protein>
    <recommendedName>
        <fullName evidence="3">AMP-dependent synthetase/ligase domain-containing protein</fullName>
    </recommendedName>
</protein>
<sequence>MIKRVSGTLLNDFLEQSANRIPEKAALICGKERIAYAQIDVMANQLANAFPARGVESVQHR</sequence>
<accession>A0A419F969</accession>
<proteinExistence type="predicted"/>
<evidence type="ECO:0000313" key="1">
    <source>
        <dbReference type="EMBL" id="RJP75096.1"/>
    </source>
</evidence>
<dbReference type="Proteomes" id="UP000285961">
    <property type="component" value="Unassembled WGS sequence"/>
</dbReference>
<gene>
    <name evidence="1" type="ORF">C4532_01105</name>
</gene>
<evidence type="ECO:0008006" key="3">
    <source>
        <dbReference type="Google" id="ProtNLM"/>
    </source>
</evidence>
<dbReference type="AlphaFoldDB" id="A0A419F969"/>
<dbReference type="SUPFAM" id="SSF56801">
    <property type="entry name" value="Acetyl-CoA synthetase-like"/>
    <property type="match status" value="1"/>
</dbReference>
<comment type="caution">
    <text evidence="1">The sequence shown here is derived from an EMBL/GenBank/DDBJ whole genome shotgun (WGS) entry which is preliminary data.</text>
</comment>
<name>A0A419F969_9BACT</name>
<reference evidence="1 2" key="1">
    <citation type="journal article" date="2017" name="ISME J.">
        <title>Energy and carbon metabolisms in a deep terrestrial subsurface fluid microbial community.</title>
        <authorList>
            <person name="Momper L."/>
            <person name="Jungbluth S.P."/>
            <person name="Lee M.D."/>
            <person name="Amend J.P."/>
        </authorList>
    </citation>
    <scope>NUCLEOTIDE SEQUENCE [LARGE SCALE GENOMIC DNA]</scope>
    <source>
        <strain evidence="1">SURF_17</strain>
    </source>
</reference>
<evidence type="ECO:0000313" key="2">
    <source>
        <dbReference type="Proteomes" id="UP000285961"/>
    </source>
</evidence>
<organism evidence="1 2">
    <name type="scientific">Candidatus Abyssobacteria bacterium SURF_17</name>
    <dbReference type="NCBI Taxonomy" id="2093361"/>
    <lineage>
        <taxon>Bacteria</taxon>
        <taxon>Pseudomonadati</taxon>
        <taxon>Candidatus Hydrogenedentota</taxon>
        <taxon>Candidatus Abyssobacteria</taxon>
    </lineage>
</organism>
<dbReference type="EMBL" id="QZKI01000007">
    <property type="protein sequence ID" value="RJP75096.1"/>
    <property type="molecule type" value="Genomic_DNA"/>
</dbReference>